<dbReference type="RefSeq" id="WP_197744690.1">
    <property type="nucleotide sequence ID" value="NZ_LR778175.1"/>
</dbReference>
<gene>
    <name evidence="2" type="ORF">NSCAC_0323</name>
</gene>
<evidence type="ECO:0000313" key="3">
    <source>
        <dbReference type="Proteomes" id="UP000516072"/>
    </source>
</evidence>
<reference evidence="2 3" key="1">
    <citation type="submission" date="2020-03" db="EMBL/GenBank/DDBJ databases">
        <authorList>
            <person name="Picone N."/>
        </authorList>
    </citation>
    <scope>NUCLEOTIDE SEQUENCE [LARGE SCALE GENOMIC DNA]</scope>
    <source>
        <strain evidence="2">NSCAC1</strain>
    </source>
</reference>
<dbReference type="Proteomes" id="UP000516072">
    <property type="component" value="Chromosome"/>
</dbReference>
<accession>A0A7G1Q7T9</accession>
<feature type="signal peptide" evidence="1">
    <location>
        <begin position="1"/>
        <end position="26"/>
    </location>
</feature>
<sequence>MNKELKIIFLSTALCISVFLHTLSMAANFQSVNIDKQLPSYSGVVQQYILNTKGEIDGLLLKEGMEIITPSELSTVLAYSIHPNDRIIVYGIKEADIPLIEALLIANQTNGKEVVIDIQNKKKKVNYLKVEDEVRMVLHGSRGEVEGAILNDGTIIRLLPAQFHQFGELIHQGESLFVEGNEIESVLGQVIEVKKLGATKNNLKSVPVTPFFFGQ</sequence>
<proteinExistence type="predicted"/>
<dbReference type="AlphaFoldDB" id="A0A7G1Q7T9"/>
<dbReference type="KEGG" id="ntg:NSCAC_0323"/>
<name>A0A7G1Q7T9_9GAMM</name>
<feature type="chain" id="PRO_5028980501" evidence="1">
    <location>
        <begin position="27"/>
        <end position="215"/>
    </location>
</feature>
<organism evidence="2 3">
    <name type="scientific">Candidatus Nitrosacidococcus tergens</name>
    <dbReference type="NCBI Taxonomy" id="553981"/>
    <lineage>
        <taxon>Bacteria</taxon>
        <taxon>Pseudomonadati</taxon>
        <taxon>Pseudomonadota</taxon>
        <taxon>Gammaproteobacteria</taxon>
        <taxon>Chromatiales</taxon>
        <taxon>Chromatiaceae</taxon>
        <taxon>Candidatus Nitrosacidococcus</taxon>
    </lineage>
</organism>
<dbReference type="EMBL" id="LR778175">
    <property type="protein sequence ID" value="CAB1274746.1"/>
    <property type="molecule type" value="Genomic_DNA"/>
</dbReference>
<keyword evidence="3" id="KW-1185">Reference proteome</keyword>
<protein>
    <submittedName>
        <fullName evidence="2">Uncharacterized protein</fullName>
    </submittedName>
</protein>
<evidence type="ECO:0000256" key="1">
    <source>
        <dbReference type="SAM" id="SignalP"/>
    </source>
</evidence>
<keyword evidence="1" id="KW-0732">Signal</keyword>
<evidence type="ECO:0000313" key="2">
    <source>
        <dbReference type="EMBL" id="CAB1274746.1"/>
    </source>
</evidence>